<dbReference type="Proteomes" id="UP000326757">
    <property type="component" value="Unassembled WGS sequence"/>
</dbReference>
<reference evidence="1 2" key="1">
    <citation type="submission" date="2019-06" db="EMBL/GenBank/DDBJ databases">
        <title>Genome Sequence of the Brown Rot Fungal Pathogen Monilinia laxa.</title>
        <authorList>
            <person name="De Miccolis Angelini R.M."/>
            <person name="Landi L."/>
            <person name="Abate D."/>
            <person name="Pollastro S."/>
            <person name="Romanazzi G."/>
            <person name="Faretra F."/>
        </authorList>
    </citation>
    <scope>NUCLEOTIDE SEQUENCE [LARGE SCALE GENOMIC DNA]</scope>
    <source>
        <strain evidence="1 2">Mlax316</strain>
    </source>
</reference>
<dbReference type="OrthoDB" id="3535889at2759"/>
<proteinExistence type="predicted"/>
<keyword evidence="2" id="KW-1185">Reference proteome</keyword>
<organism evidence="1 2">
    <name type="scientific">Monilinia laxa</name>
    <name type="common">Brown rot fungus</name>
    <name type="synonym">Sclerotinia laxa</name>
    <dbReference type="NCBI Taxonomy" id="61186"/>
    <lineage>
        <taxon>Eukaryota</taxon>
        <taxon>Fungi</taxon>
        <taxon>Dikarya</taxon>
        <taxon>Ascomycota</taxon>
        <taxon>Pezizomycotina</taxon>
        <taxon>Leotiomycetes</taxon>
        <taxon>Helotiales</taxon>
        <taxon>Sclerotiniaceae</taxon>
        <taxon>Monilinia</taxon>
    </lineage>
</organism>
<name>A0A5N6JQ05_MONLA</name>
<protein>
    <submittedName>
        <fullName evidence="1">Uncharacterized protein</fullName>
    </submittedName>
</protein>
<comment type="caution">
    <text evidence="1">The sequence shown here is derived from an EMBL/GenBank/DDBJ whole genome shotgun (WGS) entry which is preliminary data.</text>
</comment>
<gene>
    <name evidence="1" type="ORF">EYC80_010316</name>
</gene>
<sequence>MKPFFLILAKVNRYVHNPRKDYFPILPAATLQTKITKFITAHHFTNDDAEYVQLTHVGNKLTNLQEDHEEGMRVQDRKIYRLVEKLSAVKATLYELDNIYSGSDCKRKRDSIVAKVTTCSKSKERLEEQYLGTVSLLSGQFSYRDKMRNIAEQIPQLQDAIIGFDEEVTQLRAHLRAHRNAIILERRRRNMALDASQAYLALLNEERVRRREFEVDVNQQARIMQQQANWINELEARGMRNEVFDRHNGTWKMARTTRKRRFNADREEGIIEEREIKRERLD</sequence>
<evidence type="ECO:0000313" key="2">
    <source>
        <dbReference type="Proteomes" id="UP000326757"/>
    </source>
</evidence>
<dbReference type="AlphaFoldDB" id="A0A5N6JQ05"/>
<accession>A0A5N6JQ05</accession>
<evidence type="ECO:0000313" key="1">
    <source>
        <dbReference type="EMBL" id="KAB8289989.1"/>
    </source>
</evidence>
<dbReference type="EMBL" id="VIGI01000019">
    <property type="protein sequence ID" value="KAB8289989.1"/>
    <property type="molecule type" value="Genomic_DNA"/>
</dbReference>